<evidence type="ECO:0000256" key="7">
    <source>
        <dbReference type="ARBA" id="ARBA00022617"/>
    </source>
</evidence>
<dbReference type="GO" id="GO:0046872">
    <property type="term" value="F:metal ion binding"/>
    <property type="evidence" value="ECO:0007669"/>
    <property type="project" value="UniProtKB-KW"/>
</dbReference>
<keyword evidence="20" id="KW-1185">Reference proteome</keyword>
<evidence type="ECO:0000313" key="19">
    <source>
        <dbReference type="EMBL" id="KKA29296.1"/>
    </source>
</evidence>
<feature type="compositionally biased region" description="Polar residues" evidence="16">
    <location>
        <begin position="106"/>
        <end position="116"/>
    </location>
</feature>
<dbReference type="GO" id="GO:0006665">
    <property type="term" value="P:sphingolipid metabolic process"/>
    <property type="evidence" value="ECO:0007669"/>
    <property type="project" value="UniProtKB-UniPathway"/>
</dbReference>
<dbReference type="PIRSF" id="PIRSF015921">
    <property type="entry name" value="FA_sphinglp_des"/>
    <property type="match status" value="1"/>
</dbReference>
<dbReference type="Pfam" id="PF00487">
    <property type="entry name" value="FA_desaturase"/>
    <property type="match status" value="1"/>
</dbReference>
<feature type="compositionally biased region" description="Low complexity" evidence="16">
    <location>
        <begin position="157"/>
        <end position="168"/>
    </location>
</feature>
<evidence type="ECO:0000256" key="16">
    <source>
        <dbReference type="SAM" id="MobiDB-lite"/>
    </source>
</evidence>
<dbReference type="PANTHER" id="PTHR19353">
    <property type="entry name" value="FATTY ACID DESATURASE 2"/>
    <property type="match status" value="1"/>
</dbReference>
<dbReference type="PANTHER" id="PTHR19353:SF30">
    <property type="entry name" value="DELTA 8-(E)-SPHINGOLIPID DESATURASE"/>
    <property type="match status" value="1"/>
</dbReference>
<accession>A0A0F4ZGQ9</accession>
<evidence type="ECO:0000256" key="10">
    <source>
        <dbReference type="ARBA" id="ARBA00022919"/>
    </source>
</evidence>
<comment type="similarity">
    <text evidence="4">Belongs to the fatty acid desaturase type 1 family.</text>
</comment>
<dbReference type="SMART" id="SM01117">
    <property type="entry name" value="Cyt-b5"/>
    <property type="match status" value="1"/>
</dbReference>
<comment type="pathway">
    <text evidence="2">Lipid metabolism; sphingolipid metabolism.</text>
</comment>
<gene>
    <name evidence="19" type="ORF">TD95_002510</name>
</gene>
<dbReference type="OrthoDB" id="260091at2759"/>
<feature type="compositionally biased region" description="Low complexity" evidence="16">
    <location>
        <begin position="123"/>
        <end position="134"/>
    </location>
</feature>
<feature type="transmembrane region" description="Helical" evidence="17">
    <location>
        <begin position="287"/>
        <end position="309"/>
    </location>
</feature>
<comment type="subcellular location">
    <subcellularLocation>
        <location evidence="1">Membrane</location>
        <topology evidence="1">Multi-pass membrane protein</topology>
    </subcellularLocation>
</comment>
<sequence>MASATDAPKRTREYPVLTVDEVKAQIAQGRSIVIFENYVLKLDAWIPYHPGGDLAVYHMIGRDATDEMIALHSPEARATMSRFRIGKIQGPWVNLVPPIQGGVYTTTKSESATDGAQSDDKTPCSGSASDSSSSPPSPVFDSAGLRGRNAGRPGGKAESAARSASVSSLEDEELNKPLDGMTYLDMETKKAITLDLEKYPSIDVETQANIVKKYRELHERVKEAGLYKLRWDSYLKEFARYSLLFATSMYALHHSWYCTSALFLGLFWHQLSFFGHDSGHMAITQNFFFDTLMGILVADFVGGLSLGWWKWSHNVHHIVTNLPEHDPDNQHLPFLAVSHRFFENLWSTYHKKVLAYDWFAQKITRWQAYLYYPIIAFGRFNLYIQGFIFLAKGTGPTKGQAWWCRYLEIVGQTFFWYWYGYCLVYKSIDGGWNRFAFIMISHMVTTPLHLQITLSHFAMSTMDLGPTESFPQKMMRTTMDVDCPAWMDFVHGGLQFQAVHHLFPRIPRHNLRDAQQLVLDFCKETSIPYAYFGFVNANKHMIGHLADVARQGQILAKCKDTMIARGEVLGGHHHAHVS</sequence>
<proteinExistence type="inferred from homology"/>
<feature type="transmembrane region" description="Helical" evidence="17">
    <location>
        <begin position="254"/>
        <end position="275"/>
    </location>
</feature>
<feature type="region of interest" description="Disordered" evidence="16">
    <location>
        <begin position="106"/>
        <end position="173"/>
    </location>
</feature>
<dbReference type="PROSITE" id="PS50255">
    <property type="entry name" value="CYTOCHROME_B5_2"/>
    <property type="match status" value="1"/>
</dbReference>
<keyword evidence="10" id="KW-0746">Sphingolipid metabolism</keyword>
<keyword evidence="13" id="KW-0408">Iron</keyword>
<evidence type="ECO:0000256" key="6">
    <source>
        <dbReference type="ARBA" id="ARBA00016939"/>
    </source>
</evidence>
<dbReference type="SUPFAM" id="SSF55856">
    <property type="entry name" value="Cytochrome b5-like heme/steroid binding domain"/>
    <property type="match status" value="1"/>
</dbReference>
<dbReference type="Proteomes" id="UP000033483">
    <property type="component" value="Unassembled WGS sequence"/>
</dbReference>
<feature type="transmembrane region" description="Helical" evidence="17">
    <location>
        <begin position="402"/>
        <end position="419"/>
    </location>
</feature>
<evidence type="ECO:0000256" key="11">
    <source>
        <dbReference type="ARBA" id="ARBA00022989"/>
    </source>
</evidence>
<evidence type="ECO:0000259" key="18">
    <source>
        <dbReference type="PROSITE" id="PS50255"/>
    </source>
</evidence>
<evidence type="ECO:0000313" key="20">
    <source>
        <dbReference type="Proteomes" id="UP000033483"/>
    </source>
</evidence>
<evidence type="ECO:0000256" key="15">
    <source>
        <dbReference type="ARBA" id="ARBA00023136"/>
    </source>
</evidence>
<dbReference type="EMBL" id="LAEV01000918">
    <property type="protein sequence ID" value="KKA29296.1"/>
    <property type="molecule type" value="Genomic_DNA"/>
</dbReference>
<reference evidence="19 20" key="1">
    <citation type="submission" date="2015-03" db="EMBL/GenBank/DDBJ databases">
        <authorList>
            <person name="Radwan O."/>
            <person name="Al-Naeli F.A."/>
            <person name="Rendon G.A."/>
            <person name="Fields C."/>
        </authorList>
    </citation>
    <scope>NUCLEOTIDE SEQUENCE [LARGE SCALE GENOMIC DNA]</scope>
    <source>
        <strain evidence="19">CR-DP1</strain>
    </source>
</reference>
<dbReference type="Pfam" id="PF00173">
    <property type="entry name" value="Cyt-b5"/>
    <property type="match status" value="1"/>
</dbReference>
<dbReference type="InterPro" id="IPR001199">
    <property type="entry name" value="Cyt_B5-like_heme/steroid-bd"/>
</dbReference>
<feature type="domain" description="Cytochrome b5 heme-binding" evidence="18">
    <location>
        <begin position="14"/>
        <end position="89"/>
    </location>
</feature>
<evidence type="ECO:0000256" key="3">
    <source>
        <dbReference type="ARBA" id="ARBA00004991"/>
    </source>
</evidence>
<dbReference type="UniPathway" id="UPA00222"/>
<evidence type="ECO:0000256" key="9">
    <source>
        <dbReference type="ARBA" id="ARBA00022723"/>
    </source>
</evidence>
<evidence type="ECO:0000256" key="14">
    <source>
        <dbReference type="ARBA" id="ARBA00023098"/>
    </source>
</evidence>
<keyword evidence="14" id="KW-0443">Lipid metabolism</keyword>
<evidence type="ECO:0000256" key="5">
    <source>
        <dbReference type="ARBA" id="ARBA00012019"/>
    </source>
</evidence>
<keyword evidence="15 17" id="KW-0472">Membrane</keyword>
<keyword evidence="7" id="KW-0349">Heme</keyword>
<feature type="transmembrane region" description="Helical" evidence="17">
    <location>
        <begin position="369"/>
        <end position="390"/>
    </location>
</feature>
<dbReference type="EC" id="1.14.19.18" evidence="5"/>
<evidence type="ECO:0000256" key="13">
    <source>
        <dbReference type="ARBA" id="ARBA00023004"/>
    </source>
</evidence>
<dbReference type="InterPro" id="IPR036400">
    <property type="entry name" value="Cyt_B5-like_heme/steroid_sf"/>
</dbReference>
<organism evidence="19 20">
    <name type="scientific">Thielaviopsis punctulata</name>
    <dbReference type="NCBI Taxonomy" id="72032"/>
    <lineage>
        <taxon>Eukaryota</taxon>
        <taxon>Fungi</taxon>
        <taxon>Dikarya</taxon>
        <taxon>Ascomycota</taxon>
        <taxon>Pezizomycotina</taxon>
        <taxon>Sordariomycetes</taxon>
        <taxon>Hypocreomycetidae</taxon>
        <taxon>Microascales</taxon>
        <taxon>Ceratocystidaceae</taxon>
        <taxon>Thielaviopsis</taxon>
    </lineage>
</organism>
<evidence type="ECO:0000256" key="2">
    <source>
        <dbReference type="ARBA" id="ARBA00004760"/>
    </source>
</evidence>
<dbReference type="InterPro" id="IPR012171">
    <property type="entry name" value="Fatty_acid_desaturase"/>
</dbReference>
<feature type="transmembrane region" description="Helical" evidence="17">
    <location>
        <begin position="431"/>
        <end position="450"/>
    </location>
</feature>
<dbReference type="GO" id="GO:0016717">
    <property type="term" value="F:oxidoreductase activity, acting on paired donors, with oxidation of a pair of donors resulting in the reduction of molecular oxygen to two molecules of water"/>
    <property type="evidence" value="ECO:0007669"/>
    <property type="project" value="TreeGrafter"/>
</dbReference>
<evidence type="ECO:0000256" key="8">
    <source>
        <dbReference type="ARBA" id="ARBA00022692"/>
    </source>
</evidence>
<comment type="caution">
    <text evidence="19">The sequence shown here is derived from an EMBL/GenBank/DDBJ whole genome shotgun (WGS) entry which is preliminary data.</text>
</comment>
<evidence type="ECO:0000256" key="4">
    <source>
        <dbReference type="ARBA" id="ARBA00009295"/>
    </source>
</evidence>
<keyword evidence="9" id="KW-0479">Metal-binding</keyword>
<keyword evidence="12" id="KW-0560">Oxidoreductase</keyword>
<name>A0A0F4ZGQ9_9PEZI</name>
<comment type="pathway">
    <text evidence="3">Sphingolipid metabolism.</text>
</comment>
<dbReference type="Gene3D" id="3.10.120.10">
    <property type="entry name" value="Cytochrome b5-like heme/steroid binding domain"/>
    <property type="match status" value="1"/>
</dbReference>
<evidence type="ECO:0000256" key="17">
    <source>
        <dbReference type="SAM" id="Phobius"/>
    </source>
</evidence>
<keyword evidence="11 17" id="KW-1133">Transmembrane helix</keyword>
<dbReference type="CDD" id="cd03506">
    <property type="entry name" value="Delta6-FADS-like"/>
    <property type="match status" value="1"/>
</dbReference>
<dbReference type="AlphaFoldDB" id="A0A0F4ZGQ9"/>
<evidence type="ECO:0000256" key="1">
    <source>
        <dbReference type="ARBA" id="ARBA00004141"/>
    </source>
</evidence>
<keyword evidence="8 17" id="KW-0812">Transmembrane</keyword>
<protein>
    <recommendedName>
        <fullName evidence="6">Delta 8-(E)-sphingolipid desaturase</fullName>
        <ecNumber evidence="5">1.14.19.18</ecNumber>
    </recommendedName>
</protein>
<evidence type="ECO:0000256" key="12">
    <source>
        <dbReference type="ARBA" id="ARBA00023002"/>
    </source>
</evidence>
<dbReference type="InterPro" id="IPR005804">
    <property type="entry name" value="FA_desaturase_dom"/>
</dbReference>
<dbReference type="GO" id="GO:0016020">
    <property type="term" value="C:membrane"/>
    <property type="evidence" value="ECO:0007669"/>
    <property type="project" value="UniProtKB-SubCell"/>
</dbReference>